<accession>A0A671NEC0</accession>
<reference evidence="2" key="2">
    <citation type="submission" date="2025-09" db="UniProtKB">
        <authorList>
            <consortium name="Ensembl"/>
        </authorList>
    </citation>
    <scope>IDENTIFICATION</scope>
</reference>
<evidence type="ECO:0000313" key="2">
    <source>
        <dbReference type="Ensembl" id="ENSSANP00000044314.1"/>
    </source>
</evidence>
<feature type="region of interest" description="Disordered" evidence="1">
    <location>
        <begin position="19"/>
        <end position="55"/>
    </location>
</feature>
<evidence type="ECO:0000256" key="1">
    <source>
        <dbReference type="SAM" id="MobiDB-lite"/>
    </source>
</evidence>
<feature type="compositionally biased region" description="Polar residues" evidence="1">
    <location>
        <begin position="31"/>
        <end position="55"/>
    </location>
</feature>
<name>A0A671NEC0_9TELE</name>
<keyword evidence="3" id="KW-1185">Reference proteome</keyword>
<organism evidence="2 3">
    <name type="scientific">Sinocyclocheilus anshuiensis</name>
    <dbReference type="NCBI Taxonomy" id="1608454"/>
    <lineage>
        <taxon>Eukaryota</taxon>
        <taxon>Metazoa</taxon>
        <taxon>Chordata</taxon>
        <taxon>Craniata</taxon>
        <taxon>Vertebrata</taxon>
        <taxon>Euteleostomi</taxon>
        <taxon>Actinopterygii</taxon>
        <taxon>Neopterygii</taxon>
        <taxon>Teleostei</taxon>
        <taxon>Ostariophysi</taxon>
        <taxon>Cypriniformes</taxon>
        <taxon>Cyprinidae</taxon>
        <taxon>Cyprininae</taxon>
        <taxon>Sinocyclocheilus</taxon>
    </lineage>
</organism>
<dbReference type="AlphaFoldDB" id="A0A671NEC0"/>
<dbReference type="Proteomes" id="UP000472260">
    <property type="component" value="Unassembled WGS sequence"/>
</dbReference>
<evidence type="ECO:0000313" key="3">
    <source>
        <dbReference type="Proteomes" id="UP000472260"/>
    </source>
</evidence>
<dbReference type="Ensembl" id="ENSSANT00000047131.1">
    <property type="protein sequence ID" value="ENSSANP00000044314.1"/>
    <property type="gene ID" value="ENSSANG00000022409.1"/>
</dbReference>
<reference evidence="2" key="1">
    <citation type="submission" date="2025-08" db="UniProtKB">
        <authorList>
            <consortium name="Ensembl"/>
        </authorList>
    </citation>
    <scope>IDENTIFICATION</scope>
</reference>
<protein>
    <submittedName>
        <fullName evidence="2">Uncharacterized protein</fullName>
    </submittedName>
</protein>
<sequence>MRTLRSAGTFVNIYSAMEESEKSSESVSAETNVDNVEDVSSQASARRSDSVKASQSKTRLKLFNKVTEKSLRWLLDNPSFDRFSHYFQPLSKQNPQLTEATHKQFISQLQTLVLVITSASDGRFRNAAS</sequence>
<proteinExistence type="predicted"/>